<dbReference type="HOGENOM" id="CLU_2349527_0_0_1"/>
<keyword evidence="3" id="KW-1185">Reference proteome</keyword>
<feature type="compositionally biased region" description="Basic and acidic residues" evidence="1">
    <location>
        <begin position="26"/>
        <end position="43"/>
    </location>
</feature>
<gene>
    <name evidence="2" type="ORF">AMTR_s00027p00041540</name>
</gene>
<feature type="region of interest" description="Disordered" evidence="1">
    <location>
        <begin position="26"/>
        <end position="97"/>
    </location>
</feature>
<feature type="compositionally biased region" description="Polar residues" evidence="1">
    <location>
        <begin position="70"/>
        <end position="90"/>
    </location>
</feature>
<accession>W1PSA6</accession>
<evidence type="ECO:0000313" key="2">
    <source>
        <dbReference type="EMBL" id="ERN10699.1"/>
    </source>
</evidence>
<dbReference type="Proteomes" id="UP000017836">
    <property type="component" value="Unassembled WGS sequence"/>
</dbReference>
<dbReference type="EMBL" id="KI392798">
    <property type="protein sequence ID" value="ERN10699.1"/>
    <property type="molecule type" value="Genomic_DNA"/>
</dbReference>
<organism evidence="2 3">
    <name type="scientific">Amborella trichopoda</name>
    <dbReference type="NCBI Taxonomy" id="13333"/>
    <lineage>
        <taxon>Eukaryota</taxon>
        <taxon>Viridiplantae</taxon>
        <taxon>Streptophyta</taxon>
        <taxon>Embryophyta</taxon>
        <taxon>Tracheophyta</taxon>
        <taxon>Spermatophyta</taxon>
        <taxon>Magnoliopsida</taxon>
        <taxon>Amborellales</taxon>
        <taxon>Amborellaceae</taxon>
        <taxon>Amborella</taxon>
    </lineage>
</organism>
<proteinExistence type="predicted"/>
<name>W1PSA6_AMBTC</name>
<sequence length="97" mass="10660">MGEIQPQTNWVGSRLAGNNRVLTFQERSEVMGRKASDSMESMRKQSNAVMDSHSSTTPYKTSLERHGRDSTPNQLGRFSIGRQQSSSNLSRAVGGDG</sequence>
<protein>
    <submittedName>
        <fullName evidence="2">Uncharacterized protein</fullName>
    </submittedName>
</protein>
<dbReference type="AlphaFoldDB" id="W1PSA6"/>
<reference evidence="3" key="1">
    <citation type="journal article" date="2013" name="Science">
        <title>The Amborella genome and the evolution of flowering plants.</title>
        <authorList>
            <consortium name="Amborella Genome Project"/>
        </authorList>
    </citation>
    <scope>NUCLEOTIDE SEQUENCE [LARGE SCALE GENOMIC DNA]</scope>
</reference>
<evidence type="ECO:0000313" key="3">
    <source>
        <dbReference type="Proteomes" id="UP000017836"/>
    </source>
</evidence>
<feature type="compositionally biased region" description="Polar residues" evidence="1">
    <location>
        <begin position="44"/>
        <end position="60"/>
    </location>
</feature>
<dbReference type="Gramene" id="ERN10699">
    <property type="protein sequence ID" value="ERN10699"/>
    <property type="gene ID" value="AMTR_s00027p00041540"/>
</dbReference>
<evidence type="ECO:0000256" key="1">
    <source>
        <dbReference type="SAM" id="MobiDB-lite"/>
    </source>
</evidence>